<name>A0ABV3T1Z8_9ACTN</name>
<protein>
    <submittedName>
        <fullName evidence="1">Uncharacterized protein</fullName>
    </submittedName>
</protein>
<dbReference type="EMBL" id="JBFPJR010000036">
    <property type="protein sequence ID" value="MEX0429233.1"/>
    <property type="molecule type" value="Genomic_DNA"/>
</dbReference>
<evidence type="ECO:0000313" key="2">
    <source>
        <dbReference type="Proteomes" id="UP001556631"/>
    </source>
</evidence>
<gene>
    <name evidence="1" type="ORF">AB3X52_16540</name>
</gene>
<organism evidence="1 2">
    <name type="scientific">Nocardioides eburneus</name>
    <dbReference type="NCBI Taxonomy" id="3231482"/>
    <lineage>
        <taxon>Bacteria</taxon>
        <taxon>Bacillati</taxon>
        <taxon>Actinomycetota</taxon>
        <taxon>Actinomycetes</taxon>
        <taxon>Propionibacteriales</taxon>
        <taxon>Nocardioidaceae</taxon>
        <taxon>Nocardioides</taxon>
    </lineage>
</organism>
<dbReference type="RefSeq" id="WP_367995198.1">
    <property type="nucleotide sequence ID" value="NZ_JBFPJR010000036.1"/>
</dbReference>
<dbReference type="Proteomes" id="UP001556631">
    <property type="component" value="Unassembled WGS sequence"/>
</dbReference>
<proteinExistence type="predicted"/>
<keyword evidence="2" id="KW-1185">Reference proteome</keyword>
<reference evidence="1 2" key="1">
    <citation type="submission" date="2024-07" db="EMBL/GenBank/DDBJ databases">
        <authorList>
            <person name="Lee S."/>
            <person name="Kang M."/>
        </authorList>
    </citation>
    <scope>NUCLEOTIDE SEQUENCE [LARGE SCALE GENOMIC DNA]</scope>
    <source>
        <strain evidence="1 2">DS6</strain>
    </source>
</reference>
<evidence type="ECO:0000313" key="1">
    <source>
        <dbReference type="EMBL" id="MEX0429233.1"/>
    </source>
</evidence>
<comment type="caution">
    <text evidence="1">The sequence shown here is derived from an EMBL/GenBank/DDBJ whole genome shotgun (WGS) entry which is preliminary data.</text>
</comment>
<sequence length="158" mass="17341">MRYEWGTGDQLLRDDVTVGTAQKGFWRERATIATGEGTWSFRAQGGKRVLITGPDGAEREGALRTGWFRPVWKVAGAAAAYEVTSPHAFTYRLAVLRGGVEIGRIIAARWWTDRPALELDDRVAGDVPLGDALLLLWVGYVIRLRRSRDAGAVASSSP</sequence>
<accession>A0ABV3T1Z8</accession>